<feature type="active site" description="Tele-phosphohistidine intermediate" evidence="1">
    <location>
        <position position="10"/>
    </location>
</feature>
<dbReference type="Gene3D" id="3.40.50.1240">
    <property type="entry name" value="Phosphoglycerate mutase-like"/>
    <property type="match status" value="1"/>
</dbReference>
<proteinExistence type="predicted"/>
<gene>
    <name evidence="3" type="ORF">ENN04_01210</name>
</gene>
<dbReference type="AlphaFoldDB" id="A0A7C5SZ73"/>
<feature type="binding site" evidence="2">
    <location>
        <position position="59"/>
    </location>
    <ligand>
        <name>substrate</name>
    </ligand>
</feature>
<dbReference type="EMBL" id="DSAC01000014">
    <property type="protein sequence ID" value="HHO73242.1"/>
    <property type="molecule type" value="Genomic_DNA"/>
</dbReference>
<organism evidence="3">
    <name type="scientific">Thermocrinis ruber</name>
    <dbReference type="NCBI Taxonomy" id="75906"/>
    <lineage>
        <taxon>Bacteria</taxon>
        <taxon>Pseudomonadati</taxon>
        <taxon>Aquificota</taxon>
        <taxon>Aquificia</taxon>
        <taxon>Aquificales</taxon>
        <taxon>Aquificaceae</taxon>
        <taxon>Thermocrinis</taxon>
    </lineage>
</organism>
<dbReference type="Pfam" id="PF00300">
    <property type="entry name" value="His_Phos_1"/>
    <property type="match status" value="1"/>
</dbReference>
<dbReference type="SUPFAM" id="SSF53254">
    <property type="entry name" value="Phosphoglycerate mutase-like"/>
    <property type="match status" value="1"/>
</dbReference>
<dbReference type="GO" id="GO:0016791">
    <property type="term" value="F:phosphatase activity"/>
    <property type="evidence" value="ECO:0007669"/>
    <property type="project" value="TreeGrafter"/>
</dbReference>
<accession>A0A7C5SZ73</accession>
<evidence type="ECO:0000256" key="2">
    <source>
        <dbReference type="PIRSR" id="PIRSR613078-2"/>
    </source>
</evidence>
<evidence type="ECO:0000313" key="3">
    <source>
        <dbReference type="EMBL" id="HHO73242.1"/>
    </source>
</evidence>
<dbReference type="PIRSF" id="PIRSF000709">
    <property type="entry name" value="6PFK_2-Ptase"/>
    <property type="match status" value="1"/>
</dbReference>
<dbReference type="InterPro" id="IPR029033">
    <property type="entry name" value="His_PPase_superfam"/>
</dbReference>
<dbReference type="InterPro" id="IPR013078">
    <property type="entry name" value="His_Pase_superF_clade-1"/>
</dbReference>
<reference evidence="3" key="1">
    <citation type="journal article" date="2020" name="mSystems">
        <title>Genome- and Community-Level Interaction Insights into Carbon Utilization and Element Cycling Functions of Hydrothermarchaeota in Hydrothermal Sediment.</title>
        <authorList>
            <person name="Zhou Z."/>
            <person name="Liu Y."/>
            <person name="Xu W."/>
            <person name="Pan J."/>
            <person name="Luo Z.H."/>
            <person name="Li M."/>
        </authorList>
    </citation>
    <scope>NUCLEOTIDE SEQUENCE [LARGE SCALE GENOMIC DNA]</scope>
    <source>
        <strain evidence="3">SpSt-114</strain>
    </source>
</reference>
<dbReference type="PANTHER" id="PTHR48100:SF1">
    <property type="entry name" value="HISTIDINE PHOSPHATASE FAMILY PROTEIN-RELATED"/>
    <property type="match status" value="1"/>
</dbReference>
<dbReference type="GO" id="GO:0005737">
    <property type="term" value="C:cytoplasm"/>
    <property type="evidence" value="ECO:0007669"/>
    <property type="project" value="TreeGrafter"/>
</dbReference>
<feature type="binding site" evidence="2">
    <location>
        <begin position="9"/>
        <end position="16"/>
    </location>
    <ligand>
        <name>substrate</name>
    </ligand>
</feature>
<protein>
    <submittedName>
        <fullName evidence="3">Histidine phosphatase family protein</fullName>
    </submittedName>
</protein>
<comment type="caution">
    <text evidence="3">The sequence shown here is derived from an EMBL/GenBank/DDBJ whole genome shotgun (WGS) entry which is preliminary data.</text>
</comment>
<dbReference type="SMART" id="SM00855">
    <property type="entry name" value="PGAM"/>
    <property type="match status" value="1"/>
</dbReference>
<dbReference type="CDD" id="cd07067">
    <property type="entry name" value="HP_PGM_like"/>
    <property type="match status" value="1"/>
</dbReference>
<name>A0A7C5SZ73_9AQUI</name>
<dbReference type="InterPro" id="IPR050275">
    <property type="entry name" value="PGM_Phosphatase"/>
</dbReference>
<feature type="active site" description="Proton donor/acceptor" evidence="1">
    <location>
        <position position="83"/>
    </location>
</feature>
<dbReference type="PANTHER" id="PTHR48100">
    <property type="entry name" value="BROAD-SPECIFICITY PHOSPHATASE YOR283W-RELATED"/>
    <property type="match status" value="1"/>
</dbReference>
<evidence type="ECO:0000256" key="1">
    <source>
        <dbReference type="PIRSR" id="PIRSR613078-1"/>
    </source>
</evidence>
<sequence length="200" mass="22875">MKKLIFLVRHAQSEFNEKGIFQGRLDSDLTPLGFVQARLCAEALKGKGIELVITSPQRRAYKTAQTISDVLEVPLQVDERIREMSFGDFEGKHFWSLLEEHRETFTNWLRDPVSHPLPTQEDMSEFEKRVSSFLEDLKKLPHQKVCVVAHGGTLHAIVCLTTGITLNNLWNIHMDNTGISLLEFDGKGFYLRLLNSLCHL</sequence>